<dbReference type="InterPro" id="IPR003836">
    <property type="entry name" value="Glucokinase"/>
</dbReference>
<dbReference type="Gene3D" id="3.40.367.20">
    <property type="match status" value="1"/>
</dbReference>
<dbReference type="AlphaFoldDB" id="A0A7T0G1M3"/>
<dbReference type="PANTHER" id="PTHR47363">
    <property type="entry name" value="GLUCOKINASE"/>
    <property type="match status" value="1"/>
</dbReference>
<keyword evidence="2 4" id="KW-0418">Kinase</keyword>
<dbReference type="EC" id="2.7.1.2" evidence="4"/>
<dbReference type="PANTHER" id="PTHR47363:SF1">
    <property type="entry name" value="GLUCOKINASE"/>
    <property type="match status" value="1"/>
</dbReference>
<dbReference type="GO" id="GO:0005524">
    <property type="term" value="F:ATP binding"/>
    <property type="evidence" value="ECO:0007669"/>
    <property type="project" value="InterPro"/>
</dbReference>
<dbReference type="EMBL" id="CP048685">
    <property type="protein sequence ID" value="QPJ63108.1"/>
    <property type="molecule type" value="Genomic_DNA"/>
</dbReference>
<dbReference type="SUPFAM" id="SSF53067">
    <property type="entry name" value="Actin-like ATPase domain"/>
    <property type="match status" value="1"/>
</dbReference>
<evidence type="ECO:0000256" key="3">
    <source>
        <dbReference type="RuleBase" id="RU004046"/>
    </source>
</evidence>
<dbReference type="GO" id="GO:0005536">
    <property type="term" value="F:D-glucose binding"/>
    <property type="evidence" value="ECO:0007669"/>
    <property type="project" value="InterPro"/>
</dbReference>
<sequence>MILAGDIGGTKVNFGLFDFVAGELRLEQFAGYLVKELGSLDEALEKFLKDARAQPDRACIGVAGPVLNGRCQLTNVDLEIDSASLKSRFGFSKALLVNDLAATAASLPLLKEADLLVLQAGKPVDSGRKAVVSAGTGLGQAYLISQGDGKFQILDTEGGQCGFAPSTHEQLKLCSSFIDAGLSLTIEDLLSGPGLERIYKYFNKPEESSKENEGTAGHKIKLTAAEILEESCQDDSSLGRRVINLFASMLGAVSGDMALRLLATGGVYIGGGIPPKILKEPQQKLFLESFRNKKKFNTFMESVPVYMIINERAPLWGAAGLLVNPHIIIPES</sequence>
<dbReference type="KEGG" id="nli:G3M70_14985"/>
<protein>
    <submittedName>
        <fullName evidence="4">Glucokinase</fullName>
        <ecNumber evidence="4">2.7.1.2</ecNumber>
    </submittedName>
</protein>
<dbReference type="CDD" id="cd24008">
    <property type="entry name" value="ASKHA_NBD_GLK"/>
    <property type="match status" value="1"/>
</dbReference>
<accession>A0A7T0G1M3</accession>
<dbReference type="InterPro" id="IPR043129">
    <property type="entry name" value="ATPase_NBD"/>
</dbReference>
<evidence type="ECO:0000256" key="2">
    <source>
        <dbReference type="ARBA" id="ARBA00022777"/>
    </source>
</evidence>
<dbReference type="NCBIfam" id="TIGR00749">
    <property type="entry name" value="glk"/>
    <property type="match status" value="1"/>
</dbReference>
<evidence type="ECO:0000313" key="4">
    <source>
        <dbReference type="EMBL" id="QPJ63108.1"/>
    </source>
</evidence>
<dbReference type="Proteomes" id="UP000594688">
    <property type="component" value="Chromosome"/>
</dbReference>
<gene>
    <name evidence="4" type="primary">glk</name>
    <name evidence="4" type="ORF">G3M70_14985</name>
</gene>
<dbReference type="Gene3D" id="3.30.420.40">
    <property type="match status" value="1"/>
</dbReference>
<evidence type="ECO:0000256" key="1">
    <source>
        <dbReference type="ARBA" id="ARBA00022679"/>
    </source>
</evidence>
<organism evidence="4 5">
    <name type="scientific">Candidatus Nitronauta litoralis</name>
    <dbReference type="NCBI Taxonomy" id="2705533"/>
    <lineage>
        <taxon>Bacteria</taxon>
        <taxon>Pseudomonadati</taxon>
        <taxon>Nitrospinota/Tectimicrobiota group</taxon>
        <taxon>Nitrospinota</taxon>
        <taxon>Nitrospinia</taxon>
        <taxon>Nitrospinales</taxon>
        <taxon>Nitrospinaceae</taxon>
        <taxon>Candidatus Nitronauta</taxon>
    </lineage>
</organism>
<reference evidence="4 5" key="1">
    <citation type="submission" date="2020-02" db="EMBL/GenBank/DDBJ databases">
        <title>Genomic and physiological characterization of two novel Nitrospinaceae genera.</title>
        <authorList>
            <person name="Mueller A.J."/>
            <person name="Jung M.-Y."/>
            <person name="Strachan C.R."/>
            <person name="Herbold C.W."/>
            <person name="Kirkegaard R.H."/>
            <person name="Daims H."/>
        </authorList>
    </citation>
    <scope>NUCLEOTIDE SEQUENCE [LARGE SCALE GENOMIC DNA]</scope>
    <source>
        <strain evidence="4">EB</strain>
    </source>
</reference>
<dbReference type="GO" id="GO:0004340">
    <property type="term" value="F:glucokinase activity"/>
    <property type="evidence" value="ECO:0007669"/>
    <property type="project" value="UniProtKB-EC"/>
</dbReference>
<dbReference type="Pfam" id="PF02685">
    <property type="entry name" value="Glucokinase"/>
    <property type="match status" value="1"/>
</dbReference>
<keyword evidence="1 4" id="KW-0808">Transferase</keyword>
<dbReference type="GO" id="GO:0006096">
    <property type="term" value="P:glycolytic process"/>
    <property type="evidence" value="ECO:0007669"/>
    <property type="project" value="InterPro"/>
</dbReference>
<proteinExistence type="inferred from homology"/>
<name>A0A7T0G1M3_9BACT</name>
<comment type="similarity">
    <text evidence="3">Belongs to the bacterial glucokinase family.</text>
</comment>
<evidence type="ECO:0000313" key="5">
    <source>
        <dbReference type="Proteomes" id="UP000594688"/>
    </source>
</evidence>